<name>A0A218XGB8_PUNGR</name>
<reference evidence="2" key="1">
    <citation type="journal article" date="2017" name="Plant J.">
        <title>The pomegranate (Punica granatum L.) genome and the genomics of punicalagin biosynthesis.</title>
        <authorList>
            <person name="Qin G."/>
            <person name="Xu C."/>
            <person name="Ming R."/>
            <person name="Tang H."/>
            <person name="Guyot R."/>
            <person name="Kramer E.M."/>
            <person name="Hu Y."/>
            <person name="Yi X."/>
            <person name="Qi Y."/>
            <person name="Xu X."/>
            <person name="Gao Z."/>
            <person name="Pan H."/>
            <person name="Jian J."/>
            <person name="Tian Y."/>
            <person name="Yue Z."/>
            <person name="Xu Y."/>
        </authorList>
    </citation>
    <scope>NUCLEOTIDE SEQUENCE [LARGE SCALE GENOMIC DNA]</scope>
    <source>
        <strain evidence="2">cv. Dabenzi</strain>
    </source>
</reference>
<protein>
    <submittedName>
        <fullName evidence="1">Uncharacterized protein</fullName>
    </submittedName>
</protein>
<comment type="caution">
    <text evidence="1">The sequence shown here is derived from an EMBL/GenBank/DDBJ whole genome shotgun (WGS) entry which is preliminary data.</text>
</comment>
<accession>A0A218XGB8</accession>
<sequence>MEVTSSWTEANWRIMGKKAVKRLLVDLSEVRERKGKRKMRVRSSSEIMETSLMIFEHPMNKMKVVPLVDSEGVTSEASFKCEGFAIGEQGEGKKSKI</sequence>
<dbReference type="AlphaFoldDB" id="A0A218XGB8"/>
<evidence type="ECO:0000313" key="1">
    <source>
        <dbReference type="EMBL" id="OWM83382.1"/>
    </source>
</evidence>
<organism evidence="1 2">
    <name type="scientific">Punica granatum</name>
    <name type="common">Pomegranate</name>
    <dbReference type="NCBI Taxonomy" id="22663"/>
    <lineage>
        <taxon>Eukaryota</taxon>
        <taxon>Viridiplantae</taxon>
        <taxon>Streptophyta</taxon>
        <taxon>Embryophyta</taxon>
        <taxon>Tracheophyta</taxon>
        <taxon>Spermatophyta</taxon>
        <taxon>Magnoliopsida</taxon>
        <taxon>eudicotyledons</taxon>
        <taxon>Gunneridae</taxon>
        <taxon>Pentapetalae</taxon>
        <taxon>rosids</taxon>
        <taxon>malvids</taxon>
        <taxon>Myrtales</taxon>
        <taxon>Lythraceae</taxon>
        <taxon>Punica</taxon>
    </lineage>
</organism>
<gene>
    <name evidence="1" type="ORF">CDL15_Pgr012863</name>
</gene>
<proteinExistence type="predicted"/>
<evidence type="ECO:0000313" key="2">
    <source>
        <dbReference type="Proteomes" id="UP000197138"/>
    </source>
</evidence>
<dbReference type="Proteomes" id="UP000197138">
    <property type="component" value="Unassembled WGS sequence"/>
</dbReference>
<dbReference type="EMBL" id="MTKT01001932">
    <property type="protein sequence ID" value="OWM83382.1"/>
    <property type="molecule type" value="Genomic_DNA"/>
</dbReference>